<keyword evidence="1" id="KW-0812">Transmembrane</keyword>
<gene>
    <name evidence="2" type="ORF">SDC9_141190</name>
</gene>
<proteinExistence type="predicted"/>
<dbReference type="EMBL" id="VSSQ01040747">
    <property type="protein sequence ID" value="MPM94048.1"/>
    <property type="molecule type" value="Genomic_DNA"/>
</dbReference>
<protein>
    <submittedName>
        <fullName evidence="2">Uncharacterized protein</fullName>
    </submittedName>
</protein>
<evidence type="ECO:0000256" key="1">
    <source>
        <dbReference type="SAM" id="Phobius"/>
    </source>
</evidence>
<reference evidence="2" key="1">
    <citation type="submission" date="2019-08" db="EMBL/GenBank/DDBJ databases">
        <authorList>
            <person name="Kucharzyk K."/>
            <person name="Murdoch R.W."/>
            <person name="Higgins S."/>
            <person name="Loffler F."/>
        </authorList>
    </citation>
    <scope>NUCLEOTIDE SEQUENCE</scope>
</reference>
<name>A0A645DY36_9ZZZZ</name>
<organism evidence="2">
    <name type="scientific">bioreactor metagenome</name>
    <dbReference type="NCBI Taxonomy" id="1076179"/>
    <lineage>
        <taxon>unclassified sequences</taxon>
        <taxon>metagenomes</taxon>
        <taxon>ecological metagenomes</taxon>
    </lineage>
</organism>
<accession>A0A645DY36</accession>
<evidence type="ECO:0000313" key="2">
    <source>
        <dbReference type="EMBL" id="MPM94048.1"/>
    </source>
</evidence>
<keyword evidence="1" id="KW-0472">Membrane</keyword>
<keyword evidence="1" id="KW-1133">Transmembrane helix</keyword>
<comment type="caution">
    <text evidence="2">The sequence shown here is derived from an EMBL/GenBank/DDBJ whole genome shotgun (WGS) entry which is preliminary data.</text>
</comment>
<dbReference type="AlphaFoldDB" id="A0A645DY36"/>
<sequence length="60" mass="7279">MIGATEVIMIIFLVIFYIIIPLLFLKMAYKLEKIYNIQREQLEKIDSIQKELNRFCRELK</sequence>
<feature type="transmembrane region" description="Helical" evidence="1">
    <location>
        <begin position="6"/>
        <end position="25"/>
    </location>
</feature>